<dbReference type="RefSeq" id="WP_271632287.1">
    <property type="nucleotide sequence ID" value="NZ_CP094970.1"/>
</dbReference>
<evidence type="ECO:0000259" key="1">
    <source>
        <dbReference type="Pfam" id="PF00501"/>
    </source>
</evidence>
<dbReference type="InterPro" id="IPR000873">
    <property type="entry name" value="AMP-dep_synth/lig_dom"/>
</dbReference>
<dbReference type="InterPro" id="IPR042099">
    <property type="entry name" value="ANL_N_sf"/>
</dbReference>
<evidence type="ECO:0000313" key="3">
    <source>
        <dbReference type="EMBL" id="UYM03660.1"/>
    </source>
</evidence>
<dbReference type="PANTHER" id="PTHR43767">
    <property type="entry name" value="LONG-CHAIN-FATTY-ACID--COA LIGASE"/>
    <property type="match status" value="1"/>
</dbReference>
<dbReference type="Pfam" id="PF13193">
    <property type="entry name" value="AMP-binding_C"/>
    <property type="match status" value="1"/>
</dbReference>
<feature type="domain" description="AMP-dependent synthetase/ligase" evidence="1">
    <location>
        <begin position="37"/>
        <end position="188"/>
    </location>
</feature>
<dbReference type="Pfam" id="PF00501">
    <property type="entry name" value="AMP-binding"/>
    <property type="match status" value="1"/>
</dbReference>
<keyword evidence="4" id="KW-1185">Reference proteome</keyword>
<accession>A0AA46YIW4</accession>
<evidence type="ECO:0000259" key="2">
    <source>
        <dbReference type="Pfam" id="PF13193"/>
    </source>
</evidence>
<dbReference type="NCBIfam" id="NF005877">
    <property type="entry name" value="PRK07824.1"/>
    <property type="match status" value="1"/>
</dbReference>
<dbReference type="Proteomes" id="UP001164390">
    <property type="component" value="Chromosome"/>
</dbReference>
<protein>
    <submittedName>
        <fullName evidence="3">O-succinylbenzoate--CoA ligase</fullName>
        <ecNumber evidence="3">6.2.1.26</ecNumber>
    </submittedName>
</protein>
<dbReference type="InterPro" id="IPR045851">
    <property type="entry name" value="AMP-bd_C_sf"/>
</dbReference>
<dbReference type="EC" id="6.2.1.26" evidence="3"/>
<reference evidence="3" key="1">
    <citation type="submission" date="2022-01" db="EMBL/GenBank/DDBJ databases">
        <title>Nocardioidaceae gen. sp. A5X3R13.</title>
        <authorList>
            <person name="Lopez Marin M.A."/>
            <person name="Uhlik O."/>
        </authorList>
    </citation>
    <scope>NUCLEOTIDE SEQUENCE</scope>
    <source>
        <strain evidence="3">A5X3R13</strain>
    </source>
</reference>
<feature type="domain" description="AMP-binding enzyme C-terminal" evidence="2">
    <location>
        <begin position="264"/>
        <end position="335"/>
    </location>
</feature>
<keyword evidence="3" id="KW-0436">Ligase</keyword>
<dbReference type="Gene3D" id="3.30.300.30">
    <property type="match status" value="1"/>
</dbReference>
<dbReference type="InterPro" id="IPR050237">
    <property type="entry name" value="ATP-dep_AMP-bd_enzyme"/>
</dbReference>
<dbReference type="KEGG" id="sgrg:L0C25_14000"/>
<dbReference type="InterPro" id="IPR025110">
    <property type="entry name" value="AMP-bd_C"/>
</dbReference>
<dbReference type="AlphaFoldDB" id="A0AA46YIW4"/>
<organism evidence="3 4">
    <name type="scientific">Solicola gregarius</name>
    <dbReference type="NCBI Taxonomy" id="2908642"/>
    <lineage>
        <taxon>Bacteria</taxon>
        <taxon>Bacillati</taxon>
        <taxon>Actinomycetota</taxon>
        <taxon>Actinomycetes</taxon>
        <taxon>Propionibacteriales</taxon>
        <taxon>Nocardioidaceae</taxon>
        <taxon>Solicola</taxon>
    </lineage>
</organism>
<name>A0AA46YIW4_9ACTN</name>
<evidence type="ECO:0000313" key="4">
    <source>
        <dbReference type="Proteomes" id="UP001164390"/>
    </source>
</evidence>
<dbReference type="SUPFAM" id="SSF56801">
    <property type="entry name" value="Acetyl-CoA synthetase-like"/>
    <property type="match status" value="1"/>
</dbReference>
<sequence length="347" mass="35833">MSEPSLRPVTGAPHEVIPLLRDWLAAPGSVEPLVVATSGSTGQPKGVRLSREAVSASAAATHARLGGPGQWLLDLPATYVAGVQVLVRSLIAGYEPVVAGDHGSFGAAVDALSADRRYVSLVPTQLHRLVQSGDVEILRSFDAVLLGGAASSPALVDAARAAGVRVVRTYGMSETSGGCVYDGMPLDGVRVRIGDDRRVQLAGPMLFDGYAGDADATAEVLQDGWFATSDLGELDSDGRLRIIGRVDDVVVSGGVNVPLPAVTEALRAYDGVRDAMAIGVDDAEWGTRVVACVVSGAGADLASLRDALVAAGLPRTWAPRQLVPLDALPLLPNGKVDRVALRELAAG</sequence>
<dbReference type="Gene3D" id="3.40.50.12780">
    <property type="entry name" value="N-terminal domain of ligase-like"/>
    <property type="match status" value="1"/>
</dbReference>
<gene>
    <name evidence="3" type="primary">menE</name>
    <name evidence="3" type="ORF">L0C25_14000</name>
</gene>
<dbReference type="PANTHER" id="PTHR43767:SF1">
    <property type="entry name" value="NONRIBOSOMAL PEPTIDE SYNTHASE PES1 (EUROFUNG)-RELATED"/>
    <property type="match status" value="1"/>
</dbReference>
<dbReference type="EMBL" id="CP094970">
    <property type="protein sequence ID" value="UYM03660.1"/>
    <property type="molecule type" value="Genomic_DNA"/>
</dbReference>
<proteinExistence type="predicted"/>
<dbReference type="GO" id="GO:0008756">
    <property type="term" value="F:o-succinylbenzoate-CoA ligase activity"/>
    <property type="evidence" value="ECO:0007669"/>
    <property type="project" value="UniProtKB-EC"/>
</dbReference>